<keyword evidence="2" id="KW-1133">Transmembrane helix</keyword>
<feature type="compositionally biased region" description="Basic and acidic residues" evidence="1">
    <location>
        <begin position="292"/>
        <end position="308"/>
    </location>
</feature>
<evidence type="ECO:0000313" key="4">
    <source>
        <dbReference type="Proteomes" id="UP000823935"/>
    </source>
</evidence>
<feature type="region of interest" description="Disordered" evidence="1">
    <location>
        <begin position="288"/>
        <end position="322"/>
    </location>
</feature>
<dbReference type="AlphaFoldDB" id="A0A9D1EUT4"/>
<keyword evidence="2" id="KW-0472">Membrane</keyword>
<protein>
    <submittedName>
        <fullName evidence="3">5-bromo-4-chloroindolyl phosphate hydrolysis family protein</fullName>
    </submittedName>
</protein>
<reference evidence="3" key="1">
    <citation type="submission" date="2020-10" db="EMBL/GenBank/DDBJ databases">
        <authorList>
            <person name="Gilroy R."/>
        </authorList>
    </citation>
    <scope>NUCLEOTIDE SEQUENCE</scope>
    <source>
        <strain evidence="3">CHK190-19873</strain>
    </source>
</reference>
<gene>
    <name evidence="3" type="ORF">IAB44_11435</name>
</gene>
<evidence type="ECO:0000256" key="1">
    <source>
        <dbReference type="SAM" id="MobiDB-lite"/>
    </source>
</evidence>
<dbReference type="Pfam" id="PF10112">
    <property type="entry name" value="Halogen_Hydrol"/>
    <property type="match status" value="1"/>
</dbReference>
<feature type="transmembrane region" description="Helical" evidence="2">
    <location>
        <begin position="154"/>
        <end position="183"/>
    </location>
</feature>
<proteinExistence type="predicted"/>
<evidence type="ECO:0000313" key="3">
    <source>
        <dbReference type="EMBL" id="HIS32141.1"/>
    </source>
</evidence>
<keyword evidence="2" id="KW-0812">Transmembrane</keyword>
<dbReference type="EMBL" id="DVIQ01000071">
    <property type="protein sequence ID" value="HIS32141.1"/>
    <property type="molecule type" value="Genomic_DNA"/>
</dbReference>
<comment type="caution">
    <text evidence="3">The sequence shown here is derived from an EMBL/GenBank/DDBJ whole genome shotgun (WGS) entry which is preliminary data.</text>
</comment>
<organism evidence="3 4">
    <name type="scientific">Candidatus Limivivens intestinipullorum</name>
    <dbReference type="NCBI Taxonomy" id="2840858"/>
    <lineage>
        <taxon>Bacteria</taxon>
        <taxon>Bacillati</taxon>
        <taxon>Bacillota</taxon>
        <taxon>Clostridia</taxon>
        <taxon>Lachnospirales</taxon>
        <taxon>Lachnospiraceae</taxon>
        <taxon>Lachnospiraceae incertae sedis</taxon>
        <taxon>Candidatus Limivivens</taxon>
    </lineage>
</organism>
<feature type="transmembrane region" description="Helical" evidence="2">
    <location>
        <begin position="189"/>
        <end position="215"/>
    </location>
</feature>
<evidence type="ECO:0000256" key="2">
    <source>
        <dbReference type="SAM" id="Phobius"/>
    </source>
</evidence>
<dbReference type="Proteomes" id="UP000823935">
    <property type="component" value="Unassembled WGS sequence"/>
</dbReference>
<dbReference type="InterPro" id="IPR018770">
    <property type="entry name" value="ChloroindolylP_hydrolase"/>
</dbReference>
<accession>A0A9D1EUT4</accession>
<reference evidence="3" key="2">
    <citation type="journal article" date="2021" name="PeerJ">
        <title>Extensive microbial diversity within the chicken gut microbiome revealed by metagenomics and culture.</title>
        <authorList>
            <person name="Gilroy R."/>
            <person name="Ravi A."/>
            <person name="Getino M."/>
            <person name="Pursley I."/>
            <person name="Horton D.L."/>
            <person name="Alikhan N.F."/>
            <person name="Baker D."/>
            <person name="Gharbi K."/>
            <person name="Hall N."/>
            <person name="Watson M."/>
            <person name="Adriaenssens E.M."/>
            <person name="Foster-Nyarko E."/>
            <person name="Jarju S."/>
            <person name="Secka A."/>
            <person name="Antonio M."/>
            <person name="Oren A."/>
            <person name="Chaudhuri R.R."/>
            <person name="La Ragione R."/>
            <person name="Hildebrand F."/>
            <person name="Pallen M.J."/>
        </authorList>
    </citation>
    <scope>NUCLEOTIDE SEQUENCE</scope>
    <source>
        <strain evidence="3">CHK190-19873</strain>
    </source>
</reference>
<name>A0A9D1EUT4_9FIRM</name>
<sequence length="473" mass="53637">MASDWSHLGEEVKNIVQSAVDSQNFQELNRDLSKTLNEALDQVGKTVRDTIQKTAADMTDKGKSWEKTREEQQERYRTYTKDADRHMYDQAASRGSASWRQRGTAWEHGDWRREDRRTAAEDSQNHFRGENTQVAERMKLQRERFGQTGSMTGAGALLTAAGCTLAGVMGLGLLATLGVAAAASAVGGGLAVGIGALGLFTLGGGVMAAKGIGIMGRAKRFRRYRDRIGQREYCDLRELETAVGKPRKYVVKDLKRMIRSRLFKQGYLDEQNTCLMVTDHAYGQYQAAKQQLEQRQREQKRLEEERKKAPQTRESAPEERLNQEARKVIREGKEYLEQIRKSNDAIPGEEISNKISRLEVVVEKIFDRVERHPELIGDLRKFMNYYLPTTVKLLGAYAEMDAQPVQGPNIVKSKQEIEETLDTIREAFENLLDSFFKDTAWDISSDITVLETMLAQEGLTKGDFNIKEKESHE</sequence>